<dbReference type="AlphaFoldDB" id="A0AAQ4CPC7"/>
<dbReference type="NCBIfam" id="NF003261">
    <property type="entry name" value="PRK04231.1"/>
    <property type="match status" value="1"/>
</dbReference>
<dbReference type="Pfam" id="PF00297">
    <property type="entry name" value="Ribosomal_L3"/>
    <property type="match status" value="1"/>
</dbReference>
<dbReference type="GO" id="GO:0006412">
    <property type="term" value="P:translation"/>
    <property type="evidence" value="ECO:0007669"/>
    <property type="project" value="UniProtKB-UniRule"/>
</dbReference>
<keyword evidence="4 6" id="KW-0689">Ribosomal protein</keyword>
<dbReference type="KEGG" id="scas:SACC_06750"/>
<name>A0AAQ4CPC7_9CREN</name>
<dbReference type="InterPro" id="IPR009000">
    <property type="entry name" value="Transl_B-barrel_sf"/>
</dbReference>
<accession>A0AAQ4CPC7</accession>
<organism evidence="8 9">
    <name type="scientific">Saccharolobus caldissimus</name>
    <dbReference type="NCBI Taxonomy" id="1702097"/>
    <lineage>
        <taxon>Archaea</taxon>
        <taxon>Thermoproteota</taxon>
        <taxon>Thermoprotei</taxon>
        <taxon>Sulfolobales</taxon>
        <taxon>Sulfolobaceae</taxon>
        <taxon>Saccharolobus</taxon>
    </lineage>
</organism>
<dbReference type="Gene3D" id="4.10.960.10">
    <property type="entry name" value="Ribosomal protein L3, domain 3"/>
    <property type="match status" value="1"/>
</dbReference>
<proteinExistence type="inferred from homology"/>
<reference evidence="8 9" key="1">
    <citation type="journal article" date="2022" name="Microbiol. Resour. Announc.">
        <title>Complete Genome Sequence of the Hyperthermophilic and Acidophilic Archaeon Saccharolobus caldissimus Strain HS-3T.</title>
        <authorList>
            <person name="Sakai H.D."/>
            <person name="Kurosawa N."/>
        </authorList>
    </citation>
    <scope>NUCLEOTIDE SEQUENCE [LARGE SCALE GENOMIC DNA]</scope>
    <source>
        <strain evidence="8 9">JCM32116</strain>
    </source>
</reference>
<dbReference type="GO" id="GO:0022625">
    <property type="term" value="C:cytosolic large ribosomal subunit"/>
    <property type="evidence" value="ECO:0007669"/>
    <property type="project" value="UniProtKB-UniRule"/>
</dbReference>
<comment type="subunit">
    <text evidence="6">Part of the 50S ribosomal subunit. Forms a cluster with proteins L14 and L24e.</text>
</comment>
<evidence type="ECO:0000256" key="1">
    <source>
        <dbReference type="ARBA" id="ARBA00006540"/>
    </source>
</evidence>
<dbReference type="GeneID" id="68865410"/>
<dbReference type="InterPro" id="IPR000597">
    <property type="entry name" value="Ribosomal_uL3"/>
</dbReference>
<dbReference type="InterPro" id="IPR019926">
    <property type="entry name" value="Ribosomal_uL3_CS"/>
</dbReference>
<evidence type="ECO:0000256" key="2">
    <source>
        <dbReference type="ARBA" id="ARBA00022730"/>
    </source>
</evidence>
<dbReference type="InterPro" id="IPR019928">
    <property type="entry name" value="Ribosomal_uL3_arc"/>
</dbReference>
<dbReference type="InterPro" id="IPR044892">
    <property type="entry name" value="Ribosomal_L3_dom_3_arc_sf"/>
</dbReference>
<keyword evidence="9" id="KW-1185">Reference proteome</keyword>
<keyword evidence="3 6" id="KW-0694">RNA-binding</keyword>
<evidence type="ECO:0000313" key="9">
    <source>
        <dbReference type="Proteomes" id="UP001319921"/>
    </source>
</evidence>
<protein>
    <recommendedName>
        <fullName evidence="6">Large ribosomal subunit protein uL3</fullName>
    </recommendedName>
</protein>
<dbReference type="GO" id="GO:0003735">
    <property type="term" value="F:structural constituent of ribosome"/>
    <property type="evidence" value="ECO:0007669"/>
    <property type="project" value="UniProtKB-UniRule"/>
</dbReference>
<evidence type="ECO:0000256" key="5">
    <source>
        <dbReference type="ARBA" id="ARBA00023274"/>
    </source>
</evidence>
<dbReference type="SUPFAM" id="SSF50447">
    <property type="entry name" value="Translation proteins"/>
    <property type="match status" value="1"/>
</dbReference>
<dbReference type="PANTHER" id="PTHR11363">
    <property type="entry name" value="60S RIBOSOMAL PROTEIN L3-RELATED"/>
    <property type="match status" value="1"/>
</dbReference>
<evidence type="ECO:0000256" key="7">
    <source>
        <dbReference type="SAM" id="MobiDB-lite"/>
    </source>
</evidence>
<evidence type="ECO:0000256" key="4">
    <source>
        <dbReference type="ARBA" id="ARBA00022980"/>
    </source>
</evidence>
<comment type="function">
    <text evidence="6">One of the primary rRNA binding proteins, it binds directly near the 3'-end of the 23S rRNA, where it nucleates assembly of the 50S subunit.</text>
</comment>
<dbReference type="PROSITE" id="PS00474">
    <property type="entry name" value="RIBOSOMAL_L3"/>
    <property type="match status" value="1"/>
</dbReference>
<dbReference type="GO" id="GO:0019843">
    <property type="term" value="F:rRNA binding"/>
    <property type="evidence" value="ECO:0007669"/>
    <property type="project" value="UniProtKB-UniRule"/>
</dbReference>
<comment type="similarity">
    <text evidence="1 6">Belongs to the universal ribosomal protein uL3 family.</text>
</comment>
<dbReference type="Proteomes" id="UP001319921">
    <property type="component" value="Chromosome"/>
</dbReference>
<feature type="region of interest" description="Disordered" evidence="7">
    <location>
        <begin position="1"/>
        <end position="30"/>
    </location>
</feature>
<keyword evidence="2 6" id="KW-0699">rRNA-binding</keyword>
<sequence>MGHRKLSSPRRGSAGLRPRKRSSELLPTPRSWPQVSFEKPKLLGFVGYKVGMTHVFLIDDRPNSPTNGKEIYVPVTVVETPPIIPLALRAYTIDEKGEPNVLTEYWTLSSLNRDLIRRVKSLSEFLENEEKKKQFEEKFSKRLELIKSNLDRILYFRILASTIPRKIPSLGKKVPDLVEIQIGGGDKGQQLGYALSILGKEVSIKEVFREGQLIDVIGVTKGKGFAGVIKRYNVIELPRWHKHRKGSRKIGTRGPSLGTPSYVPQPGQLGFHRRTEYNKRILKISDNVNEINPKGGFVRYGIVRNTYILLQGSIIGSKKRPIFLREPIRPYYDFNSAPKITYINLNSQQG</sequence>
<dbReference type="RefSeq" id="WP_229571643.1">
    <property type="nucleotide sequence ID" value="NZ_AP025226.1"/>
</dbReference>
<dbReference type="HAMAP" id="MF_01325_A">
    <property type="entry name" value="Ribosomal_uL3_A"/>
    <property type="match status" value="1"/>
</dbReference>
<dbReference type="Gene3D" id="2.40.30.10">
    <property type="entry name" value="Translation factors"/>
    <property type="match status" value="1"/>
</dbReference>
<dbReference type="NCBIfam" id="TIGR03626">
    <property type="entry name" value="L3_arch"/>
    <property type="match status" value="1"/>
</dbReference>
<keyword evidence="5 6" id="KW-0687">Ribonucleoprotein</keyword>
<dbReference type="Gene3D" id="3.30.1430.10">
    <property type="match status" value="1"/>
</dbReference>
<dbReference type="InterPro" id="IPR045077">
    <property type="entry name" value="L3_arc_euk"/>
</dbReference>
<dbReference type="EMBL" id="AP025226">
    <property type="protein sequence ID" value="BDB97658.1"/>
    <property type="molecule type" value="Genomic_DNA"/>
</dbReference>
<gene>
    <name evidence="6" type="primary">rpl3</name>
    <name evidence="8" type="ORF">SACC_06750</name>
</gene>
<evidence type="ECO:0000256" key="6">
    <source>
        <dbReference type="HAMAP-Rule" id="MF_01325"/>
    </source>
</evidence>
<feature type="region of interest" description="Disordered" evidence="7">
    <location>
        <begin position="245"/>
        <end position="265"/>
    </location>
</feature>
<evidence type="ECO:0000313" key="8">
    <source>
        <dbReference type="EMBL" id="BDB97658.1"/>
    </source>
</evidence>
<dbReference type="PANTHER" id="PTHR11363:SF5">
    <property type="entry name" value="LARGE RIBOSOMAL SUBUNIT PROTEIN UL3"/>
    <property type="match status" value="1"/>
</dbReference>
<evidence type="ECO:0000256" key="3">
    <source>
        <dbReference type="ARBA" id="ARBA00022884"/>
    </source>
</evidence>